<proteinExistence type="predicted"/>
<organism evidence="2 3">
    <name type="scientific">Rhodovulum sulfidophilum</name>
    <name type="common">Rhodobacter sulfidophilus</name>
    <dbReference type="NCBI Taxonomy" id="35806"/>
    <lineage>
        <taxon>Bacteria</taxon>
        <taxon>Pseudomonadati</taxon>
        <taxon>Pseudomonadota</taxon>
        <taxon>Alphaproteobacteria</taxon>
        <taxon>Rhodobacterales</taxon>
        <taxon>Paracoccaceae</taxon>
        <taxon>Rhodovulum</taxon>
    </lineage>
</organism>
<reference evidence="2 3" key="1">
    <citation type="submission" date="2017-08" db="EMBL/GenBank/DDBJ databases">
        <title>Infants hospitalized years apart are colonized by the same room-sourced microbial strains.</title>
        <authorList>
            <person name="Brooks B."/>
            <person name="Olm M.R."/>
            <person name="Firek B.A."/>
            <person name="Baker R."/>
            <person name="Thomas B.C."/>
            <person name="Morowitz M.J."/>
            <person name="Banfield J.F."/>
        </authorList>
    </citation>
    <scope>NUCLEOTIDE SEQUENCE [LARGE SCALE GENOMIC DNA]</scope>
    <source>
        <strain evidence="2">S2_005_002_R2_34</strain>
    </source>
</reference>
<gene>
    <name evidence="2" type="ORF">DI556_10905</name>
</gene>
<keyword evidence="1" id="KW-1133">Transmembrane helix</keyword>
<sequence>MKPLSYRARRFWSLVILLVGLPVYIVAAVSLVALFDRPGILVEFLIYVGLGLLWALPFRRVFAGIGRPDPDARPDEPRD</sequence>
<accession>A0A2W5NF16</accession>
<comment type="caution">
    <text evidence="2">The sequence shown here is derived from an EMBL/GenBank/DDBJ whole genome shotgun (WGS) entry which is preliminary data.</text>
</comment>
<evidence type="ECO:0000313" key="3">
    <source>
        <dbReference type="Proteomes" id="UP000249185"/>
    </source>
</evidence>
<protein>
    <submittedName>
        <fullName evidence="2">DUF2842 domain-containing protein</fullName>
    </submittedName>
</protein>
<dbReference type="EMBL" id="QFPW01000007">
    <property type="protein sequence ID" value="PZQ49375.1"/>
    <property type="molecule type" value="Genomic_DNA"/>
</dbReference>
<evidence type="ECO:0000313" key="2">
    <source>
        <dbReference type="EMBL" id="PZQ49375.1"/>
    </source>
</evidence>
<dbReference type="Pfam" id="PF11003">
    <property type="entry name" value="DUF2842"/>
    <property type="match status" value="1"/>
</dbReference>
<evidence type="ECO:0000256" key="1">
    <source>
        <dbReference type="SAM" id="Phobius"/>
    </source>
</evidence>
<feature type="transmembrane region" description="Helical" evidence="1">
    <location>
        <begin position="12"/>
        <end position="34"/>
    </location>
</feature>
<name>A0A2W5NF16_RHOSU</name>
<dbReference type="InterPro" id="IPR021265">
    <property type="entry name" value="DUF2842"/>
</dbReference>
<feature type="transmembrane region" description="Helical" evidence="1">
    <location>
        <begin position="40"/>
        <end position="58"/>
    </location>
</feature>
<dbReference type="Proteomes" id="UP000249185">
    <property type="component" value="Unassembled WGS sequence"/>
</dbReference>
<keyword evidence="1" id="KW-0812">Transmembrane</keyword>
<dbReference type="AlphaFoldDB" id="A0A2W5NF16"/>
<keyword evidence="1" id="KW-0472">Membrane</keyword>